<dbReference type="RefSeq" id="WP_164210485.1">
    <property type="nucleotide sequence ID" value="NZ_JAAGSC010000037.1"/>
</dbReference>
<protein>
    <submittedName>
        <fullName evidence="2">Uncharacterized protein</fullName>
    </submittedName>
</protein>
<feature type="transmembrane region" description="Helical" evidence="1">
    <location>
        <begin position="33"/>
        <end position="51"/>
    </location>
</feature>
<organism evidence="2 3">
    <name type="scientific">Wenzhouxiangella limi</name>
    <dbReference type="NCBI Taxonomy" id="2707351"/>
    <lineage>
        <taxon>Bacteria</taxon>
        <taxon>Pseudomonadati</taxon>
        <taxon>Pseudomonadota</taxon>
        <taxon>Gammaproteobacteria</taxon>
        <taxon>Chromatiales</taxon>
        <taxon>Wenzhouxiangellaceae</taxon>
        <taxon>Wenzhouxiangella</taxon>
    </lineage>
</organism>
<dbReference type="EMBL" id="JAAGSC010000037">
    <property type="protein sequence ID" value="NDY95079.1"/>
    <property type="molecule type" value="Genomic_DNA"/>
</dbReference>
<evidence type="ECO:0000256" key="1">
    <source>
        <dbReference type="SAM" id="Phobius"/>
    </source>
</evidence>
<gene>
    <name evidence="2" type="ORF">G3I74_04990</name>
</gene>
<keyword evidence="1" id="KW-1133">Transmembrane helix</keyword>
<name>A0A845VCS6_9GAMM</name>
<dbReference type="AlphaFoldDB" id="A0A845VCS6"/>
<proteinExistence type="predicted"/>
<accession>A0A845VCS6</accession>
<feature type="transmembrane region" description="Helical" evidence="1">
    <location>
        <begin position="58"/>
        <end position="76"/>
    </location>
</feature>
<reference evidence="2 3" key="1">
    <citation type="submission" date="2020-02" db="EMBL/GenBank/DDBJ databases">
        <authorList>
            <person name="Zhang X.-Y."/>
        </authorList>
    </citation>
    <scope>NUCLEOTIDE SEQUENCE [LARGE SCALE GENOMIC DNA]</scope>
    <source>
        <strain evidence="2 3">C33</strain>
    </source>
</reference>
<evidence type="ECO:0000313" key="2">
    <source>
        <dbReference type="EMBL" id="NDY95079.1"/>
    </source>
</evidence>
<sequence length="88" mass="10020">MKALPLSGLTAALYGYAWLKRDEPKMHAAESLVWIFIGSFGLFSITLAWLLPDRLLHLSTWVYWLLIVIGPILDQVQNKLVSRRLPAD</sequence>
<dbReference type="Proteomes" id="UP000484885">
    <property type="component" value="Unassembled WGS sequence"/>
</dbReference>
<keyword evidence="1" id="KW-0812">Transmembrane</keyword>
<keyword evidence="1" id="KW-0472">Membrane</keyword>
<evidence type="ECO:0000313" key="3">
    <source>
        <dbReference type="Proteomes" id="UP000484885"/>
    </source>
</evidence>
<comment type="caution">
    <text evidence="2">The sequence shown here is derived from an EMBL/GenBank/DDBJ whole genome shotgun (WGS) entry which is preliminary data.</text>
</comment>
<keyword evidence="3" id="KW-1185">Reference proteome</keyword>